<proteinExistence type="predicted"/>
<organism evidence="3 4">
    <name type="scientific">Acer saccharum</name>
    <name type="common">Sugar maple</name>
    <dbReference type="NCBI Taxonomy" id="4024"/>
    <lineage>
        <taxon>Eukaryota</taxon>
        <taxon>Viridiplantae</taxon>
        <taxon>Streptophyta</taxon>
        <taxon>Embryophyta</taxon>
        <taxon>Tracheophyta</taxon>
        <taxon>Spermatophyta</taxon>
        <taxon>Magnoliopsida</taxon>
        <taxon>eudicotyledons</taxon>
        <taxon>Gunneridae</taxon>
        <taxon>Pentapetalae</taxon>
        <taxon>rosids</taxon>
        <taxon>malvids</taxon>
        <taxon>Sapindales</taxon>
        <taxon>Sapindaceae</taxon>
        <taxon>Hippocastanoideae</taxon>
        <taxon>Acereae</taxon>
        <taxon>Acer</taxon>
    </lineage>
</organism>
<reference evidence="3" key="1">
    <citation type="journal article" date="2022" name="Plant J.">
        <title>Strategies of tolerance reflected in two North American maple genomes.</title>
        <authorList>
            <person name="McEvoy S.L."/>
            <person name="Sezen U.U."/>
            <person name="Trouern-Trend A."/>
            <person name="McMahon S.M."/>
            <person name="Schaberg P.G."/>
            <person name="Yang J."/>
            <person name="Wegrzyn J.L."/>
            <person name="Swenson N.G."/>
        </authorList>
    </citation>
    <scope>NUCLEOTIDE SEQUENCE</scope>
    <source>
        <tissue evidence="3">Leaf</tissue>
    </source>
</reference>
<sequence>MDSKPLRFFTHQPFFSAVRSGDLESIKRIVDTVTKDEAPDALMGMQTDAGETALYIAADNNMQKVFTYLLKFCDVDVAKIRSKSDMNAFHVAAKKGHSGIVKELLSIWPELCNLCDSSNTSPLYSAAVKDHLDVVNAILDADVNCIRIVRKKWKNCIAHHW</sequence>
<protein>
    <submittedName>
        <fullName evidence="3">Uncharacterized protein</fullName>
    </submittedName>
</protein>
<dbReference type="Gene3D" id="1.25.40.20">
    <property type="entry name" value="Ankyrin repeat-containing domain"/>
    <property type="match status" value="1"/>
</dbReference>
<dbReference type="InterPro" id="IPR002110">
    <property type="entry name" value="Ankyrin_rpt"/>
</dbReference>
<gene>
    <name evidence="3" type="ORF">LWI29_011290</name>
</gene>
<dbReference type="AlphaFoldDB" id="A0AA39USY4"/>
<dbReference type="Pfam" id="PF12796">
    <property type="entry name" value="Ank_2"/>
    <property type="match status" value="1"/>
</dbReference>
<dbReference type="Proteomes" id="UP001168877">
    <property type="component" value="Unassembled WGS sequence"/>
</dbReference>
<dbReference type="PANTHER" id="PTHR24186">
    <property type="entry name" value="PROTEIN PHOSPHATASE 1 REGULATORY SUBUNIT"/>
    <property type="match status" value="1"/>
</dbReference>
<comment type="caution">
    <text evidence="3">The sequence shown here is derived from an EMBL/GenBank/DDBJ whole genome shotgun (WGS) entry which is preliminary data.</text>
</comment>
<reference evidence="3" key="2">
    <citation type="submission" date="2023-06" db="EMBL/GenBank/DDBJ databases">
        <authorList>
            <person name="Swenson N.G."/>
            <person name="Wegrzyn J.L."/>
            <person name="Mcevoy S.L."/>
        </authorList>
    </citation>
    <scope>NUCLEOTIDE SEQUENCE</scope>
    <source>
        <strain evidence="3">NS2018</strain>
        <tissue evidence="3">Leaf</tissue>
    </source>
</reference>
<name>A0AA39USY4_ACESA</name>
<evidence type="ECO:0000256" key="2">
    <source>
        <dbReference type="ARBA" id="ARBA00023043"/>
    </source>
</evidence>
<dbReference type="InterPro" id="IPR036770">
    <property type="entry name" value="Ankyrin_rpt-contain_sf"/>
</dbReference>
<dbReference type="Pfam" id="PF00023">
    <property type="entry name" value="Ank"/>
    <property type="match status" value="1"/>
</dbReference>
<dbReference type="SMART" id="SM00248">
    <property type="entry name" value="ANK"/>
    <property type="match status" value="4"/>
</dbReference>
<dbReference type="GO" id="GO:0005886">
    <property type="term" value="C:plasma membrane"/>
    <property type="evidence" value="ECO:0007669"/>
    <property type="project" value="TreeGrafter"/>
</dbReference>
<dbReference type="EMBL" id="JAUESC010000387">
    <property type="protein sequence ID" value="KAK0573639.1"/>
    <property type="molecule type" value="Genomic_DNA"/>
</dbReference>
<evidence type="ECO:0000313" key="4">
    <source>
        <dbReference type="Proteomes" id="UP001168877"/>
    </source>
</evidence>
<accession>A0AA39USY4</accession>
<evidence type="ECO:0000313" key="3">
    <source>
        <dbReference type="EMBL" id="KAK0573639.1"/>
    </source>
</evidence>
<keyword evidence="1" id="KW-0677">Repeat</keyword>
<keyword evidence="2" id="KW-0040">ANK repeat</keyword>
<keyword evidence="4" id="KW-1185">Reference proteome</keyword>
<dbReference type="PANTHER" id="PTHR24186:SF2">
    <property type="entry name" value="OS02G0735700 PROTEIN"/>
    <property type="match status" value="1"/>
</dbReference>
<dbReference type="SUPFAM" id="SSF48403">
    <property type="entry name" value="Ankyrin repeat"/>
    <property type="match status" value="1"/>
</dbReference>
<evidence type="ECO:0000256" key="1">
    <source>
        <dbReference type="ARBA" id="ARBA00022737"/>
    </source>
</evidence>